<evidence type="ECO:0000259" key="5">
    <source>
        <dbReference type="PROSITE" id="PS51770"/>
    </source>
</evidence>
<dbReference type="Proteomes" id="UP001152799">
    <property type="component" value="Chromosome 7"/>
</dbReference>
<dbReference type="EMBL" id="OU892283">
    <property type="protein sequence ID" value="CAG9771220.1"/>
    <property type="molecule type" value="Genomic_DNA"/>
</dbReference>
<dbReference type="FunFam" id="3.10.129.10:FF:000012">
    <property type="entry name" value="Acyl-coenzyme A thioesterase 9, mitochondrial"/>
    <property type="match status" value="1"/>
</dbReference>
<dbReference type="GO" id="GO:0047617">
    <property type="term" value="F:fatty acyl-CoA hydrolase activity"/>
    <property type="evidence" value="ECO:0007669"/>
    <property type="project" value="TreeGrafter"/>
</dbReference>
<reference evidence="6" key="1">
    <citation type="submission" date="2022-01" db="EMBL/GenBank/DDBJ databases">
        <authorList>
            <person name="King R."/>
        </authorList>
    </citation>
    <scope>NUCLEOTIDE SEQUENCE</scope>
</reference>
<evidence type="ECO:0000313" key="7">
    <source>
        <dbReference type="Proteomes" id="UP001152799"/>
    </source>
</evidence>
<dbReference type="Gene3D" id="3.10.129.10">
    <property type="entry name" value="Hotdog Thioesterase"/>
    <property type="match status" value="2"/>
</dbReference>
<evidence type="ECO:0000256" key="4">
    <source>
        <dbReference type="ARBA" id="ARBA00022946"/>
    </source>
</evidence>
<feature type="domain" description="HotDog ACOT-type" evidence="5">
    <location>
        <begin position="119"/>
        <end position="242"/>
    </location>
</feature>
<dbReference type="FunFam" id="3.10.129.10:FF:000051">
    <property type="entry name" value="Acyl-coa thioesterase"/>
    <property type="match status" value="1"/>
</dbReference>
<protein>
    <recommendedName>
        <fullName evidence="5">HotDog ACOT-type domain-containing protein</fullName>
    </recommendedName>
</protein>
<evidence type="ECO:0000256" key="3">
    <source>
        <dbReference type="ARBA" id="ARBA00022801"/>
    </source>
</evidence>
<accession>A0A9N9QM59</accession>
<dbReference type="PANTHER" id="PTHR12655:SF0">
    <property type="entry name" value="ACYL-COENZYME A THIOESTERASE 9, MITOCHONDRIAL"/>
    <property type="match status" value="1"/>
</dbReference>
<gene>
    <name evidence="6" type="ORF">CEUTPL_LOCUS11658</name>
</gene>
<dbReference type="AlphaFoldDB" id="A0A9N9QM59"/>
<dbReference type="InterPro" id="IPR029069">
    <property type="entry name" value="HotDog_dom_sf"/>
</dbReference>
<dbReference type="GO" id="GO:0005739">
    <property type="term" value="C:mitochondrion"/>
    <property type="evidence" value="ECO:0007669"/>
    <property type="project" value="TreeGrafter"/>
</dbReference>
<proteinExistence type="inferred from homology"/>
<evidence type="ECO:0000256" key="2">
    <source>
        <dbReference type="ARBA" id="ARBA00022737"/>
    </source>
</evidence>
<keyword evidence="2" id="KW-0677">Repeat</keyword>
<evidence type="ECO:0000256" key="1">
    <source>
        <dbReference type="ARBA" id="ARBA00010458"/>
    </source>
</evidence>
<dbReference type="GO" id="GO:0006637">
    <property type="term" value="P:acyl-CoA metabolic process"/>
    <property type="evidence" value="ECO:0007669"/>
    <property type="project" value="TreeGrafter"/>
</dbReference>
<comment type="similarity">
    <text evidence="1">Belongs to the acyl coenzyme A hydrolase family.</text>
</comment>
<name>A0A9N9QM59_9CUCU</name>
<dbReference type="InterPro" id="IPR033120">
    <property type="entry name" value="HOTDOG_ACOT"/>
</dbReference>
<dbReference type="SUPFAM" id="SSF54637">
    <property type="entry name" value="Thioesterase/thiol ester dehydrase-isomerase"/>
    <property type="match status" value="2"/>
</dbReference>
<keyword evidence="7" id="KW-1185">Reference proteome</keyword>
<keyword evidence="4" id="KW-0809">Transit peptide</keyword>
<dbReference type="OrthoDB" id="331699at2759"/>
<organism evidence="6 7">
    <name type="scientific">Ceutorhynchus assimilis</name>
    <name type="common">cabbage seed weevil</name>
    <dbReference type="NCBI Taxonomy" id="467358"/>
    <lineage>
        <taxon>Eukaryota</taxon>
        <taxon>Metazoa</taxon>
        <taxon>Ecdysozoa</taxon>
        <taxon>Arthropoda</taxon>
        <taxon>Hexapoda</taxon>
        <taxon>Insecta</taxon>
        <taxon>Pterygota</taxon>
        <taxon>Neoptera</taxon>
        <taxon>Endopterygota</taxon>
        <taxon>Coleoptera</taxon>
        <taxon>Polyphaga</taxon>
        <taxon>Cucujiformia</taxon>
        <taxon>Curculionidae</taxon>
        <taxon>Ceutorhynchinae</taxon>
        <taxon>Ceutorhynchus</taxon>
    </lineage>
</organism>
<feature type="domain" description="HotDog ACOT-type" evidence="5">
    <location>
        <begin position="322"/>
        <end position="434"/>
    </location>
</feature>
<keyword evidence="3" id="KW-0378">Hydrolase</keyword>
<evidence type="ECO:0000313" key="6">
    <source>
        <dbReference type="EMBL" id="CAG9771220.1"/>
    </source>
</evidence>
<dbReference type="PANTHER" id="PTHR12655">
    <property type="entry name" value="ACYL-COA THIOESTERASE"/>
    <property type="match status" value="1"/>
</dbReference>
<sequence>MTPCRHFFVNIITKIHQCNKSNSKLFILKRKMSLLHDGLPLSGYQFSQLSKRNESSTSGTAQDGKQIITLNQLKKSLAYEMGVDHPYKPFLHKREDLQKYLPKTQEELPKRTMQDSIVEAIIPLSQDLGLQEKYTTFLGSVRTGRLVEDMDIFTVIVARKHIHNPKLPKDVNFPQTLVTVLVDRIEFSEYMPKPNKDIKISGHVTWVSKSTIEVVVWLDQFEDNHWQRITRALFMLAARDPSNTYSTPVNAIEPANEEEKQILIRGDARKVRRLALDSSHISKKVPSAEEQQLLHSIYVKTSDPNDVSMSKRILPPQSVWMSSTKISNAILAQPEDRNLHNTVFGGFIMRHATELSWIAGYMFCRYRPRTRSMGDISFKHPIPINSLIQMHATVVYTKNNFIQTLVFAQVYNPLSGLTQTTNAFHFTLEAPDVVPQVLPQTYYEAMLYIDGKRHFQNLKETQGGFFKSKL</sequence>
<dbReference type="PROSITE" id="PS51770">
    <property type="entry name" value="HOTDOG_ACOT"/>
    <property type="match status" value="2"/>
</dbReference>
<dbReference type="CDD" id="cd03442">
    <property type="entry name" value="BFIT_BACH"/>
    <property type="match status" value="1"/>
</dbReference>